<accession>A0AAD8RGM7</accession>
<keyword evidence="7 12" id="KW-0862">Zinc</keyword>
<dbReference type="GO" id="GO:0005662">
    <property type="term" value="C:DNA replication factor A complex"/>
    <property type="evidence" value="ECO:0007669"/>
    <property type="project" value="TreeGrafter"/>
</dbReference>
<dbReference type="EMBL" id="JAUUTY010000006">
    <property type="protein sequence ID" value="KAK1620381.1"/>
    <property type="molecule type" value="Genomic_DNA"/>
</dbReference>
<comment type="subunit">
    <text evidence="12">Heterotrimer of RPA1, RPA2 and RPA3 (canonical replication protein A complex).</text>
</comment>
<dbReference type="FunFam" id="2.40.50.140:FF:000090">
    <property type="entry name" value="Replication protein A subunit"/>
    <property type="match status" value="1"/>
</dbReference>
<keyword evidence="11 12" id="KW-0539">Nucleus</keyword>
<evidence type="ECO:0000259" key="15">
    <source>
        <dbReference type="Pfam" id="PF04057"/>
    </source>
</evidence>
<evidence type="ECO:0000313" key="18">
    <source>
        <dbReference type="EMBL" id="KAK1620381.1"/>
    </source>
</evidence>
<keyword evidence="5" id="KW-0227">DNA damage</keyword>
<comment type="similarity">
    <text evidence="2 12">Belongs to the replication factor A protein 1 family.</text>
</comment>
<keyword evidence="19" id="KW-1185">Reference proteome</keyword>
<dbReference type="InterPro" id="IPR004365">
    <property type="entry name" value="NA-bd_OB_tRNA"/>
</dbReference>
<dbReference type="PANTHER" id="PTHR23273">
    <property type="entry name" value="REPLICATION FACTOR A 1, RFA1"/>
    <property type="match status" value="1"/>
</dbReference>
<keyword evidence="6 12" id="KW-0863">Zinc-finger</keyword>
<feature type="compositionally biased region" description="Polar residues" evidence="13">
    <location>
        <begin position="193"/>
        <end position="209"/>
    </location>
</feature>
<gene>
    <name evidence="18" type="ORF">QYE76_025898</name>
</gene>
<sequence length="723" mass="79826">MPPTVSLRGTITSVRSPRPGPIRRSASSKRASVFPWKEPSRNRLRPPSPFLTSPKPSAVQIPHHHPTAEAMAAARLTPNGVPAGLDGDLNLRPVLQVVNLRCVNVDGGPGAARADRWRGLVSDGNETCPAMFAAQLSGLTRSGVIRRGTVVQLDEYVVNVVGGRRVFVVLNMTVLVAECDIIGNPVITETEFSTQTPQRVEQSNGTRQYGSMAGNPSPIRSNGNVPVFQPSMSENSLNTPTRVGNKPPAFQPTAQPSYRPAPSYKNHGAIAKNEAPARIIPISSLNPYQGRWAIKGRVTAKGDIRRYHNAKGEGKVFSFDLLDSDGGEIRVACFNALLDRFYEVVEVGKVYVVSRGNLKPAQKNFNHLNSEWEIMLENGSTVELCPDEDRSIPSQRFDFRPISEIEDTPTTNMVDIIGVVTSVSTCTTLQKKNGTETQKRNINLKDMSGRSVDVTMWGDFCNREGSKLQEMVERGVFPVLAVKTGRVTDFNGKSVGTISSSQLLIDPDISEAHTLRQWFDAGGRDASTQSISRDVAPAASRNVVRMTVAQIKDEGLGMQDKPDWVTVKASIIFFKSDSFCYTACPTKEGDRQCNKKVTKGTSGLWCCDRCDKEFPECDYRYLLQLQIQDHSGTAWVTAFQEAAQELLGCSAGDLNRYKEEEDPRFAETMVSCLFQDYLLRLKVKEETYGDERRVKNTLVKVERFDPAGESKYLLDSISRSVGY</sequence>
<dbReference type="Proteomes" id="UP001231189">
    <property type="component" value="Unassembled WGS sequence"/>
</dbReference>
<dbReference type="GO" id="GO:0043047">
    <property type="term" value="F:single-stranded telomeric DNA binding"/>
    <property type="evidence" value="ECO:0007669"/>
    <property type="project" value="TreeGrafter"/>
</dbReference>
<dbReference type="CDD" id="cd04475">
    <property type="entry name" value="RPA1_DBD_B"/>
    <property type="match status" value="1"/>
</dbReference>
<evidence type="ECO:0000256" key="7">
    <source>
        <dbReference type="ARBA" id="ARBA00022833"/>
    </source>
</evidence>
<dbReference type="Pfam" id="PF01336">
    <property type="entry name" value="tRNA_anti-codon"/>
    <property type="match status" value="1"/>
</dbReference>
<evidence type="ECO:0000256" key="13">
    <source>
        <dbReference type="SAM" id="MobiDB-lite"/>
    </source>
</evidence>
<feature type="domain" description="Replication protein A OB" evidence="17">
    <location>
        <begin position="402"/>
        <end position="506"/>
    </location>
</feature>
<protein>
    <recommendedName>
        <fullName evidence="12">Replication protein A subunit</fullName>
    </recommendedName>
</protein>
<evidence type="ECO:0000256" key="11">
    <source>
        <dbReference type="ARBA" id="ARBA00023242"/>
    </source>
</evidence>
<dbReference type="InterPro" id="IPR004591">
    <property type="entry name" value="Rfa1"/>
</dbReference>
<evidence type="ECO:0000256" key="8">
    <source>
        <dbReference type="ARBA" id="ARBA00023125"/>
    </source>
</evidence>
<evidence type="ECO:0000259" key="14">
    <source>
        <dbReference type="Pfam" id="PF01336"/>
    </source>
</evidence>
<dbReference type="CDD" id="cd04474">
    <property type="entry name" value="RPA1_DBD_A"/>
    <property type="match status" value="1"/>
</dbReference>
<feature type="region of interest" description="Disordered" evidence="13">
    <location>
        <begin position="1"/>
        <end position="61"/>
    </location>
</feature>
<dbReference type="SUPFAM" id="SSF50249">
    <property type="entry name" value="Nucleic acid-binding proteins"/>
    <property type="match status" value="4"/>
</dbReference>
<dbReference type="InterPro" id="IPR013955">
    <property type="entry name" value="Rep_factor-A_C"/>
</dbReference>
<comment type="function">
    <text evidence="12">Component of the replication protein A complex (RPA) required for DNA recombination, repair and replication. The activity of RPA is mediated by single-stranded DNA binding and protein interactions. Probably involved in repair of double-strand DNA breaks (DSBs) induced by genotoxic stresses.</text>
</comment>
<name>A0AAD8RGM7_LOLMU</name>
<evidence type="ECO:0000256" key="4">
    <source>
        <dbReference type="ARBA" id="ARBA00022723"/>
    </source>
</evidence>
<dbReference type="InterPro" id="IPR012340">
    <property type="entry name" value="NA-bd_OB-fold"/>
</dbReference>
<dbReference type="CDD" id="cd04476">
    <property type="entry name" value="RPA1_DBD_C"/>
    <property type="match status" value="1"/>
</dbReference>
<dbReference type="GO" id="GO:0008270">
    <property type="term" value="F:zinc ion binding"/>
    <property type="evidence" value="ECO:0007669"/>
    <property type="project" value="UniProtKB-KW"/>
</dbReference>
<keyword evidence="8 12" id="KW-0238">DNA-binding</keyword>
<proteinExistence type="inferred from homology"/>
<dbReference type="GO" id="GO:0007140">
    <property type="term" value="P:male meiotic nuclear division"/>
    <property type="evidence" value="ECO:0007669"/>
    <property type="project" value="UniProtKB-ARBA"/>
</dbReference>
<dbReference type="Pfam" id="PF04057">
    <property type="entry name" value="Rep-A_N"/>
    <property type="match status" value="1"/>
</dbReference>
<dbReference type="GO" id="GO:0007004">
    <property type="term" value="P:telomere maintenance via telomerase"/>
    <property type="evidence" value="ECO:0007669"/>
    <property type="project" value="TreeGrafter"/>
</dbReference>
<keyword evidence="3 12" id="KW-0235">DNA replication</keyword>
<keyword evidence="4 12" id="KW-0479">Metal-binding</keyword>
<evidence type="ECO:0000256" key="12">
    <source>
        <dbReference type="RuleBase" id="RU364130"/>
    </source>
</evidence>
<evidence type="ECO:0000256" key="3">
    <source>
        <dbReference type="ARBA" id="ARBA00022705"/>
    </source>
</evidence>
<dbReference type="Pfam" id="PF16900">
    <property type="entry name" value="REPA_OB_2"/>
    <property type="match status" value="1"/>
</dbReference>
<dbReference type="InterPro" id="IPR047192">
    <property type="entry name" value="Euk_RPA1_DBD_C"/>
</dbReference>
<evidence type="ECO:0000259" key="17">
    <source>
        <dbReference type="Pfam" id="PF16900"/>
    </source>
</evidence>
<dbReference type="Pfam" id="PF08646">
    <property type="entry name" value="Rep_fac-A_C"/>
    <property type="match status" value="1"/>
</dbReference>
<keyword evidence="9" id="KW-0233">DNA recombination</keyword>
<dbReference type="NCBIfam" id="TIGR00617">
    <property type="entry name" value="rpa1"/>
    <property type="match status" value="1"/>
</dbReference>
<comment type="subcellular location">
    <subcellularLocation>
        <location evidence="1 12">Nucleus</location>
    </subcellularLocation>
</comment>
<feature type="domain" description="OB" evidence="14">
    <location>
        <begin position="293"/>
        <end position="373"/>
    </location>
</feature>
<dbReference type="FunFam" id="2.40.50.140:FF:000117">
    <property type="entry name" value="Replication protein A subunit"/>
    <property type="match status" value="1"/>
</dbReference>
<evidence type="ECO:0000313" key="19">
    <source>
        <dbReference type="Proteomes" id="UP001231189"/>
    </source>
</evidence>
<dbReference type="GO" id="GO:0000724">
    <property type="term" value="P:double-strand break repair via homologous recombination"/>
    <property type="evidence" value="ECO:0007669"/>
    <property type="project" value="TreeGrafter"/>
</dbReference>
<evidence type="ECO:0000256" key="5">
    <source>
        <dbReference type="ARBA" id="ARBA00022763"/>
    </source>
</evidence>
<dbReference type="InterPro" id="IPR007199">
    <property type="entry name" value="Rep_factor-A_N"/>
</dbReference>
<dbReference type="GO" id="GO:0003684">
    <property type="term" value="F:damaged DNA binding"/>
    <property type="evidence" value="ECO:0007669"/>
    <property type="project" value="TreeGrafter"/>
</dbReference>
<dbReference type="AlphaFoldDB" id="A0AAD8RGM7"/>
<evidence type="ECO:0000256" key="9">
    <source>
        <dbReference type="ARBA" id="ARBA00023172"/>
    </source>
</evidence>
<evidence type="ECO:0000256" key="10">
    <source>
        <dbReference type="ARBA" id="ARBA00023204"/>
    </source>
</evidence>
<reference evidence="18" key="1">
    <citation type="submission" date="2023-07" db="EMBL/GenBank/DDBJ databases">
        <title>A chromosome-level genome assembly of Lolium multiflorum.</title>
        <authorList>
            <person name="Chen Y."/>
            <person name="Copetti D."/>
            <person name="Kolliker R."/>
            <person name="Studer B."/>
        </authorList>
    </citation>
    <scope>NUCLEOTIDE SEQUENCE</scope>
    <source>
        <strain evidence="18">02402/16</strain>
        <tissue evidence="18">Leaf</tissue>
    </source>
</reference>
<evidence type="ECO:0000256" key="2">
    <source>
        <dbReference type="ARBA" id="ARBA00005690"/>
    </source>
</evidence>
<organism evidence="18 19">
    <name type="scientific">Lolium multiflorum</name>
    <name type="common">Italian ryegrass</name>
    <name type="synonym">Lolium perenne subsp. multiflorum</name>
    <dbReference type="NCBI Taxonomy" id="4521"/>
    <lineage>
        <taxon>Eukaryota</taxon>
        <taxon>Viridiplantae</taxon>
        <taxon>Streptophyta</taxon>
        <taxon>Embryophyta</taxon>
        <taxon>Tracheophyta</taxon>
        <taxon>Spermatophyta</taxon>
        <taxon>Magnoliopsida</taxon>
        <taxon>Liliopsida</taxon>
        <taxon>Poales</taxon>
        <taxon>Poaceae</taxon>
        <taxon>BOP clade</taxon>
        <taxon>Pooideae</taxon>
        <taxon>Poodae</taxon>
        <taxon>Poeae</taxon>
        <taxon>Poeae Chloroplast Group 2 (Poeae type)</taxon>
        <taxon>Loliodinae</taxon>
        <taxon>Loliinae</taxon>
        <taxon>Lolium</taxon>
    </lineage>
</organism>
<dbReference type="InterPro" id="IPR031657">
    <property type="entry name" value="REPA_OB_2"/>
</dbReference>
<evidence type="ECO:0000259" key="16">
    <source>
        <dbReference type="Pfam" id="PF08646"/>
    </source>
</evidence>
<dbReference type="FunFam" id="2.40.50.140:FF:000041">
    <property type="entry name" value="Replication protein A subunit"/>
    <property type="match status" value="1"/>
</dbReference>
<dbReference type="GO" id="GO:0006289">
    <property type="term" value="P:nucleotide-excision repair"/>
    <property type="evidence" value="ECO:0007669"/>
    <property type="project" value="TreeGrafter"/>
</dbReference>
<dbReference type="Gene3D" id="2.40.50.140">
    <property type="entry name" value="Nucleic acid-binding proteins"/>
    <property type="match status" value="4"/>
</dbReference>
<feature type="region of interest" description="Disordered" evidence="13">
    <location>
        <begin position="193"/>
        <end position="221"/>
    </location>
</feature>
<dbReference type="PANTHER" id="PTHR23273:SF47">
    <property type="entry name" value="REPLICATION PROTEIN A 70 KDA DNA-BINDING SUBUNIT A"/>
    <property type="match status" value="1"/>
</dbReference>
<evidence type="ECO:0000256" key="6">
    <source>
        <dbReference type="ARBA" id="ARBA00022771"/>
    </source>
</evidence>
<comment type="caution">
    <text evidence="18">The sequence shown here is derived from an EMBL/GenBank/DDBJ whole genome shotgun (WGS) entry which is preliminary data.</text>
</comment>
<evidence type="ECO:0000256" key="1">
    <source>
        <dbReference type="ARBA" id="ARBA00004123"/>
    </source>
</evidence>
<feature type="domain" description="Replication factor A C-terminal" evidence="16">
    <location>
        <begin position="564"/>
        <end position="713"/>
    </location>
</feature>
<dbReference type="GO" id="GO:0006260">
    <property type="term" value="P:DNA replication"/>
    <property type="evidence" value="ECO:0007669"/>
    <property type="project" value="UniProtKB-KW"/>
</dbReference>
<keyword evidence="10" id="KW-0234">DNA repair</keyword>
<feature type="domain" description="Replication factor-A protein 1 N-terminal" evidence="15">
    <location>
        <begin position="76"/>
        <end position="176"/>
    </location>
</feature>
<dbReference type="FunFam" id="2.40.50.140:FF:000064">
    <property type="entry name" value="Replication protein A subunit"/>
    <property type="match status" value="1"/>
</dbReference>